<keyword evidence="2" id="KW-1185">Reference proteome</keyword>
<reference evidence="1" key="1">
    <citation type="submission" date="2023-02" db="EMBL/GenBank/DDBJ databases">
        <title>Georgenia sp.10Sc9-8, isolated from a soil sample collected from the Taklamakan desert.</title>
        <authorList>
            <person name="Liu S."/>
        </authorList>
    </citation>
    <scope>NUCLEOTIDE SEQUENCE</scope>
    <source>
        <strain evidence="1">10Sc9-8</strain>
    </source>
</reference>
<accession>A0ABT5TZ64</accession>
<name>A0ABT5TZ64_9MICO</name>
<protein>
    <submittedName>
        <fullName evidence="1">DUF3866 family protein</fullName>
    </submittedName>
</protein>
<comment type="caution">
    <text evidence="1">The sequence shown here is derived from an EMBL/GenBank/DDBJ whole genome shotgun (WGS) entry which is preliminary data.</text>
</comment>
<evidence type="ECO:0000313" key="1">
    <source>
        <dbReference type="EMBL" id="MDD9207366.1"/>
    </source>
</evidence>
<sequence>MTWRDGVVRALGRAWQGAQEIEVELTSGGSDPTVLPAGTHVRALAYPGLVGTPEPGDRVTLTAAALARGLGTGGYAMVAALPDRLPADPPAAPGHVVKARY</sequence>
<organism evidence="1 2">
    <name type="scientific">Georgenia halotolerans</name>
    <dbReference type="NCBI Taxonomy" id="3028317"/>
    <lineage>
        <taxon>Bacteria</taxon>
        <taxon>Bacillati</taxon>
        <taxon>Actinomycetota</taxon>
        <taxon>Actinomycetes</taxon>
        <taxon>Micrococcales</taxon>
        <taxon>Bogoriellaceae</taxon>
        <taxon>Georgenia</taxon>
    </lineage>
</organism>
<dbReference type="Pfam" id="PF12982">
    <property type="entry name" value="DUF3866"/>
    <property type="match status" value="1"/>
</dbReference>
<dbReference type="Proteomes" id="UP001165561">
    <property type="component" value="Unassembled WGS sequence"/>
</dbReference>
<dbReference type="EMBL" id="JARACI010001091">
    <property type="protein sequence ID" value="MDD9207366.1"/>
    <property type="molecule type" value="Genomic_DNA"/>
</dbReference>
<dbReference type="InterPro" id="IPR024479">
    <property type="entry name" value="DUF3866"/>
</dbReference>
<proteinExistence type="predicted"/>
<feature type="non-terminal residue" evidence="1">
    <location>
        <position position="101"/>
    </location>
</feature>
<gene>
    <name evidence="1" type="ORF">PU560_12945</name>
</gene>
<evidence type="ECO:0000313" key="2">
    <source>
        <dbReference type="Proteomes" id="UP001165561"/>
    </source>
</evidence>